<accession>A0A9P1D987</accession>
<evidence type="ECO:0000313" key="5">
    <source>
        <dbReference type="Proteomes" id="UP001152797"/>
    </source>
</evidence>
<dbReference type="EMBL" id="CAMXCT010003757">
    <property type="protein sequence ID" value="CAI4006080.1"/>
    <property type="molecule type" value="Genomic_DNA"/>
</dbReference>
<keyword evidence="2" id="KW-0472">Membrane</keyword>
<dbReference type="OrthoDB" id="438908at2759"/>
<evidence type="ECO:0000313" key="3">
    <source>
        <dbReference type="EMBL" id="CAI4006080.1"/>
    </source>
</evidence>
<evidence type="ECO:0000256" key="2">
    <source>
        <dbReference type="SAM" id="Phobius"/>
    </source>
</evidence>
<evidence type="ECO:0000256" key="1">
    <source>
        <dbReference type="SAM" id="MobiDB-lite"/>
    </source>
</evidence>
<organism evidence="3">
    <name type="scientific">Cladocopium goreaui</name>
    <dbReference type="NCBI Taxonomy" id="2562237"/>
    <lineage>
        <taxon>Eukaryota</taxon>
        <taxon>Sar</taxon>
        <taxon>Alveolata</taxon>
        <taxon>Dinophyceae</taxon>
        <taxon>Suessiales</taxon>
        <taxon>Symbiodiniaceae</taxon>
        <taxon>Cladocopium</taxon>
    </lineage>
</organism>
<feature type="transmembrane region" description="Helical" evidence="2">
    <location>
        <begin position="69"/>
        <end position="89"/>
    </location>
</feature>
<name>A0A9P1D987_9DINO</name>
<gene>
    <name evidence="3" type="ORF">C1SCF055_LOCUS31753</name>
</gene>
<feature type="compositionally biased region" description="Polar residues" evidence="1">
    <location>
        <begin position="197"/>
        <end position="211"/>
    </location>
</feature>
<protein>
    <submittedName>
        <fullName evidence="3">Uncharacterized protein</fullName>
    </submittedName>
</protein>
<keyword evidence="2" id="KW-0812">Transmembrane</keyword>
<dbReference type="Proteomes" id="UP001152797">
    <property type="component" value="Unassembled WGS sequence"/>
</dbReference>
<dbReference type="AlphaFoldDB" id="A0A9P1D987"/>
<sequence>MLSDLAVGLPHGPPPQAILEKRHWWTGLLVLLIVTALFEFSTLDVVGGMLTALMLFLACMMLADGMAELPRYALAFSMLSMLCLFFEMVPLLSSIGGRSEVSVEPVDRTTSKNELRITYTTIIKTTPFFDRTKNYIYNGGSVAMILSPVTMLLGAYLAGQAHVELQSNETRDPSPNLTFEASRNANNRTVARIRFQQPSSATETSSNQRFSGPSHRLVWNPCKNTRSI</sequence>
<feature type="transmembrane region" description="Helical" evidence="2">
    <location>
        <begin position="45"/>
        <end position="63"/>
    </location>
</feature>
<reference evidence="3" key="1">
    <citation type="submission" date="2022-10" db="EMBL/GenBank/DDBJ databases">
        <authorList>
            <person name="Chen Y."/>
            <person name="Dougan E. K."/>
            <person name="Chan C."/>
            <person name="Rhodes N."/>
            <person name="Thang M."/>
        </authorList>
    </citation>
    <scope>NUCLEOTIDE SEQUENCE</scope>
</reference>
<evidence type="ECO:0000313" key="4">
    <source>
        <dbReference type="EMBL" id="CAL4793392.1"/>
    </source>
</evidence>
<reference evidence="4 5" key="2">
    <citation type="submission" date="2024-05" db="EMBL/GenBank/DDBJ databases">
        <authorList>
            <person name="Chen Y."/>
            <person name="Shah S."/>
            <person name="Dougan E. K."/>
            <person name="Thang M."/>
            <person name="Chan C."/>
        </authorList>
    </citation>
    <scope>NUCLEOTIDE SEQUENCE [LARGE SCALE GENOMIC DNA]</scope>
</reference>
<dbReference type="EMBL" id="CAMXCT020003757">
    <property type="protein sequence ID" value="CAL1159455.1"/>
    <property type="molecule type" value="Genomic_DNA"/>
</dbReference>
<feature type="transmembrane region" description="Helical" evidence="2">
    <location>
        <begin position="22"/>
        <end position="38"/>
    </location>
</feature>
<keyword evidence="5" id="KW-1185">Reference proteome</keyword>
<feature type="transmembrane region" description="Helical" evidence="2">
    <location>
        <begin position="135"/>
        <end position="158"/>
    </location>
</feature>
<dbReference type="EMBL" id="CAMXCT030003757">
    <property type="protein sequence ID" value="CAL4793392.1"/>
    <property type="molecule type" value="Genomic_DNA"/>
</dbReference>
<keyword evidence="2" id="KW-1133">Transmembrane helix</keyword>
<proteinExistence type="predicted"/>
<feature type="region of interest" description="Disordered" evidence="1">
    <location>
        <begin position="197"/>
        <end position="216"/>
    </location>
</feature>
<comment type="caution">
    <text evidence="3">The sequence shown here is derived from an EMBL/GenBank/DDBJ whole genome shotgun (WGS) entry which is preliminary data.</text>
</comment>